<dbReference type="AlphaFoldDB" id="A0A2M6XCY5"/>
<evidence type="ECO:0000313" key="3">
    <source>
        <dbReference type="EMBL" id="PIU03487.1"/>
    </source>
</evidence>
<feature type="region of interest" description="Disordered" evidence="1">
    <location>
        <begin position="1"/>
        <end position="22"/>
    </location>
</feature>
<evidence type="ECO:0000256" key="1">
    <source>
        <dbReference type="SAM" id="MobiDB-lite"/>
    </source>
</evidence>
<reference evidence="4" key="1">
    <citation type="submission" date="2017-09" db="EMBL/GenBank/DDBJ databases">
        <title>Depth-based differentiation of microbial function through sediment-hosted aquifers and enrichment of novel symbionts in the deep terrestrial subsurface.</title>
        <authorList>
            <person name="Probst A.J."/>
            <person name="Ladd B."/>
            <person name="Jarett J.K."/>
            <person name="Geller-Mcgrath D.E."/>
            <person name="Sieber C.M.K."/>
            <person name="Emerson J.B."/>
            <person name="Anantharaman K."/>
            <person name="Thomas B.C."/>
            <person name="Malmstrom R."/>
            <person name="Stieglmeier M."/>
            <person name="Klingl A."/>
            <person name="Woyke T."/>
            <person name="Ryan C.M."/>
            <person name="Banfield J.F."/>
        </authorList>
    </citation>
    <scope>NUCLEOTIDE SEQUENCE [LARGE SCALE GENOMIC DNA]</scope>
</reference>
<keyword evidence="2" id="KW-0812">Transmembrane</keyword>
<keyword evidence="2" id="KW-0472">Membrane</keyword>
<protein>
    <submittedName>
        <fullName evidence="3">Uncharacterized protein</fullName>
    </submittedName>
</protein>
<dbReference type="Proteomes" id="UP000228996">
    <property type="component" value="Unassembled WGS sequence"/>
</dbReference>
<gene>
    <name evidence="3" type="ORF">COT44_03515</name>
</gene>
<proteinExistence type="predicted"/>
<comment type="caution">
    <text evidence="3">The sequence shown here is derived from an EMBL/GenBank/DDBJ whole genome shotgun (WGS) entry which is preliminary data.</text>
</comment>
<evidence type="ECO:0000313" key="4">
    <source>
        <dbReference type="Proteomes" id="UP000228996"/>
    </source>
</evidence>
<accession>A0A2M6XCY5</accession>
<evidence type="ECO:0000256" key="2">
    <source>
        <dbReference type="SAM" id="Phobius"/>
    </source>
</evidence>
<feature type="transmembrane region" description="Helical" evidence="2">
    <location>
        <begin position="32"/>
        <end position="52"/>
    </location>
</feature>
<organism evidence="3 4">
    <name type="scientific">Candidatus Shapirobacteria bacterium CG08_land_8_20_14_0_20_39_18</name>
    <dbReference type="NCBI Taxonomy" id="1974883"/>
    <lineage>
        <taxon>Bacteria</taxon>
        <taxon>Candidatus Shapironibacteriota</taxon>
    </lineage>
</organism>
<name>A0A2M6XCY5_9BACT</name>
<dbReference type="EMBL" id="PEYO01000017">
    <property type="protein sequence ID" value="PIU03487.1"/>
    <property type="molecule type" value="Genomic_DNA"/>
</dbReference>
<sequence>MDPQPTQPPVNLVQPENTPVSPVPVSSKKPKIFLLLVILFLVIFIIIGYFGFKSLKTDISCGGFMGTICPRGYFCLKTTKTADAIGWCMRNLLEKNPVSLKNLEPVPLATPTSEPIPNIVYRNEKYQFEFNYPANFLTTEDRGQSFLGVKPVIELENTVAIISVSVKPNIKKTECENLYNDHSLIDNIFGGELFRTYSNSSTINGVNYKNMIFRHLKNTTCYEIATSVIQADTEKAHDFYTQFEYIRASFKFTYPEENPANWSLYSNNNGRYSIRYPSGYKLNENKIASVDGVFVDTPGVVQIISPAINKVNFTLAITYQNADSRKLEDIVPQIDSCISKSKGYSSKIGRVEGLTYRDTPCGLWNTTEIFSLKDDLVYIITIETAGTYKDVESAVNKLLVTMEFNSKAEVTSTPTPSNPEGKFCGGFAGVACPAGYNCQLDGNYPDASGKCVKN</sequence>
<keyword evidence="2" id="KW-1133">Transmembrane helix</keyword>